<dbReference type="SUPFAM" id="SSF51182">
    <property type="entry name" value="RmlC-like cupins"/>
    <property type="match status" value="1"/>
</dbReference>
<dbReference type="FunFam" id="2.60.120.10:FF:000032">
    <property type="entry name" value="Mannose-1-phosphate guanylyltransferase/mannose-6-phosphate isomerase"/>
    <property type="match status" value="1"/>
</dbReference>
<evidence type="ECO:0000256" key="5">
    <source>
        <dbReference type="ARBA" id="ARBA00022741"/>
    </source>
</evidence>
<evidence type="ECO:0000259" key="10">
    <source>
        <dbReference type="Pfam" id="PF01050"/>
    </source>
</evidence>
<dbReference type="InterPro" id="IPR049577">
    <property type="entry name" value="GMPP_N"/>
</dbReference>
<dbReference type="InterPro" id="IPR001538">
    <property type="entry name" value="Man6P_isomerase-2_C"/>
</dbReference>
<dbReference type="CDD" id="cd02509">
    <property type="entry name" value="GDP-M1P_Guanylyltransferase"/>
    <property type="match status" value="1"/>
</dbReference>
<feature type="domain" description="Mannose-6-phosphate isomerase type II C-terminal" evidence="10">
    <location>
        <begin position="354"/>
        <end position="466"/>
    </location>
</feature>
<accession>A0A916UXB4</accession>
<dbReference type="GO" id="GO:0000271">
    <property type="term" value="P:polysaccharide biosynthetic process"/>
    <property type="evidence" value="ECO:0007669"/>
    <property type="project" value="InterPro"/>
</dbReference>
<reference evidence="12" key="1">
    <citation type="journal article" date="2014" name="Int. J. Syst. Evol. Microbiol.">
        <title>Complete genome sequence of Corynebacterium casei LMG S-19264T (=DSM 44701T), isolated from a smear-ripened cheese.</title>
        <authorList>
            <consortium name="US DOE Joint Genome Institute (JGI-PGF)"/>
            <person name="Walter F."/>
            <person name="Albersmeier A."/>
            <person name="Kalinowski J."/>
            <person name="Ruckert C."/>
        </authorList>
    </citation>
    <scope>NUCLEOTIDE SEQUENCE</scope>
    <source>
        <strain evidence="12">CGMCC 1.12919</strain>
    </source>
</reference>
<evidence type="ECO:0000259" key="11">
    <source>
        <dbReference type="Pfam" id="PF22640"/>
    </source>
</evidence>
<keyword evidence="5" id="KW-0547">Nucleotide-binding</keyword>
<protein>
    <recommendedName>
        <fullName evidence="2">mannose-1-phosphate guanylyltransferase</fullName>
        <ecNumber evidence="2">2.7.7.13</ecNumber>
    </recommendedName>
</protein>
<dbReference type="PANTHER" id="PTHR46390">
    <property type="entry name" value="MANNOSE-1-PHOSPHATE GUANYLYLTRANSFERASE"/>
    <property type="match status" value="1"/>
</dbReference>
<comment type="catalytic activity">
    <reaction evidence="7">
        <text>alpha-D-mannose 1-phosphate + GTP + H(+) = GDP-alpha-D-mannose + diphosphate</text>
        <dbReference type="Rhea" id="RHEA:15229"/>
        <dbReference type="ChEBI" id="CHEBI:15378"/>
        <dbReference type="ChEBI" id="CHEBI:33019"/>
        <dbReference type="ChEBI" id="CHEBI:37565"/>
        <dbReference type="ChEBI" id="CHEBI:57527"/>
        <dbReference type="ChEBI" id="CHEBI:58409"/>
        <dbReference type="EC" id="2.7.7.13"/>
    </reaction>
</comment>
<dbReference type="InterPro" id="IPR006375">
    <property type="entry name" value="Man1P_GuaTrfase/Man6P_Isoase"/>
</dbReference>
<evidence type="ECO:0000256" key="3">
    <source>
        <dbReference type="ARBA" id="ARBA00022679"/>
    </source>
</evidence>
<dbReference type="InterPro" id="IPR054566">
    <property type="entry name" value="ManC/GMP-like_b-helix"/>
</dbReference>
<dbReference type="CDD" id="cd02213">
    <property type="entry name" value="cupin_PMI_typeII_C"/>
    <property type="match status" value="1"/>
</dbReference>
<dbReference type="PANTHER" id="PTHR46390:SF1">
    <property type="entry name" value="MANNOSE-1-PHOSPHATE GUANYLYLTRANSFERASE"/>
    <property type="match status" value="1"/>
</dbReference>
<dbReference type="Pfam" id="PF22640">
    <property type="entry name" value="ManC_GMP_beta-helix"/>
    <property type="match status" value="1"/>
</dbReference>
<dbReference type="GO" id="GO:0004475">
    <property type="term" value="F:mannose-1-phosphate guanylyltransferase (GTP) activity"/>
    <property type="evidence" value="ECO:0007669"/>
    <property type="project" value="UniProtKB-EC"/>
</dbReference>
<keyword evidence="4" id="KW-0548">Nucleotidyltransferase</keyword>
<evidence type="ECO:0000313" key="12">
    <source>
        <dbReference type="EMBL" id="GGC91293.1"/>
    </source>
</evidence>
<organism evidence="12 13">
    <name type="scientific">Chelatococcus reniformis</name>
    <dbReference type="NCBI Taxonomy" id="1494448"/>
    <lineage>
        <taxon>Bacteria</taxon>
        <taxon>Pseudomonadati</taxon>
        <taxon>Pseudomonadota</taxon>
        <taxon>Alphaproteobacteria</taxon>
        <taxon>Hyphomicrobiales</taxon>
        <taxon>Chelatococcaceae</taxon>
        <taxon>Chelatococcus</taxon>
    </lineage>
</organism>
<dbReference type="Pfam" id="PF01050">
    <property type="entry name" value="MannoseP_isomer"/>
    <property type="match status" value="1"/>
</dbReference>
<proteinExistence type="inferred from homology"/>
<dbReference type="InterPro" id="IPR029044">
    <property type="entry name" value="Nucleotide-diphossugar_trans"/>
</dbReference>
<evidence type="ECO:0000313" key="13">
    <source>
        <dbReference type="Proteomes" id="UP000637002"/>
    </source>
</evidence>
<dbReference type="Gene3D" id="2.60.120.10">
    <property type="entry name" value="Jelly Rolls"/>
    <property type="match status" value="1"/>
</dbReference>
<evidence type="ECO:0000256" key="8">
    <source>
        <dbReference type="RuleBase" id="RU004190"/>
    </source>
</evidence>
<gene>
    <name evidence="12" type="primary">manC</name>
    <name evidence="12" type="ORF">GCM10010994_56300</name>
</gene>
<name>A0A916UXB4_9HYPH</name>
<dbReference type="AlphaFoldDB" id="A0A916UXB4"/>
<dbReference type="RefSeq" id="WP_188612521.1">
    <property type="nucleotide sequence ID" value="NZ_BMGG01000012.1"/>
</dbReference>
<evidence type="ECO:0000256" key="4">
    <source>
        <dbReference type="ARBA" id="ARBA00022695"/>
    </source>
</evidence>
<dbReference type="Pfam" id="PF00483">
    <property type="entry name" value="NTP_transferase"/>
    <property type="match status" value="1"/>
</dbReference>
<dbReference type="GO" id="GO:0009298">
    <property type="term" value="P:GDP-mannose biosynthetic process"/>
    <property type="evidence" value="ECO:0007669"/>
    <property type="project" value="TreeGrafter"/>
</dbReference>
<evidence type="ECO:0000256" key="2">
    <source>
        <dbReference type="ARBA" id="ARBA00012387"/>
    </source>
</evidence>
<dbReference type="Gene3D" id="3.90.550.10">
    <property type="entry name" value="Spore Coat Polysaccharide Biosynthesis Protein SpsA, Chain A"/>
    <property type="match status" value="1"/>
</dbReference>
<dbReference type="NCBIfam" id="TIGR01479">
    <property type="entry name" value="GMP_PMI"/>
    <property type="match status" value="1"/>
</dbReference>
<dbReference type="InterPro" id="IPR014710">
    <property type="entry name" value="RmlC-like_jellyroll"/>
</dbReference>
<evidence type="ECO:0000259" key="9">
    <source>
        <dbReference type="Pfam" id="PF00483"/>
    </source>
</evidence>
<dbReference type="EC" id="2.7.7.13" evidence="2"/>
<comment type="similarity">
    <text evidence="1 8">Belongs to the mannose-6-phosphate isomerase type 2 family.</text>
</comment>
<dbReference type="FunFam" id="3.90.550.10:FF:000046">
    <property type="entry name" value="Mannose-1-phosphate guanylyltransferase (GDP)"/>
    <property type="match status" value="1"/>
</dbReference>
<comment type="caution">
    <text evidence="12">The sequence shown here is derived from an EMBL/GenBank/DDBJ whole genome shotgun (WGS) entry which is preliminary data.</text>
</comment>
<dbReference type="SUPFAM" id="SSF53448">
    <property type="entry name" value="Nucleotide-diphospho-sugar transferases"/>
    <property type="match status" value="1"/>
</dbReference>
<sequence length="471" mass="51820">MQRKVVPVILCGGGGKRLWPASRGQYPKQFLKLTGELSLFQATADRVRDRGRFEAPIVVANREYRFIVEEQLEEIGIAPDTILLEPAARNTAPALAAAAMYATDRVADAIMLVQPADHMIANAGAFESTVQTAAAAAAKSYLVTLGMQPTSAETGYGYIKLGEALEAGVHSVANFIEKPDRETAERLVSSGDYLWNSGMFVFPAALLIDEVNIHIPAISEVVRRSFDERRTEGRFCYLSDAFNSAQSISVDYAVMERTRRAIVVPGAMSWTDVGSWDALWAVGEKDQHGNVRVGEAVLVNARGNYVRSSGPLVAILGVSDLAVVVTDDAVLVAPRAASQDVRKIVEELDARSSKEAEYPKVVYRPWGHYESIQIGERYQVKRIVVKPGAQLSLQKHFHRAEHWVVVNGTAVVTRENEEILLRENESTFLPLGCMHRLSNPGKIPLTLIEVQSGAYLGEDDIVRVQDDYNRA</sequence>
<feature type="domain" description="MannoseP isomerase/GMP-like beta-helix" evidence="11">
    <location>
        <begin position="294"/>
        <end position="348"/>
    </location>
</feature>
<keyword evidence="13" id="KW-1185">Reference proteome</keyword>
<dbReference type="InterPro" id="IPR011051">
    <property type="entry name" value="RmlC_Cupin_sf"/>
</dbReference>
<evidence type="ECO:0000256" key="6">
    <source>
        <dbReference type="ARBA" id="ARBA00023134"/>
    </source>
</evidence>
<evidence type="ECO:0000256" key="7">
    <source>
        <dbReference type="ARBA" id="ARBA00047343"/>
    </source>
</evidence>
<keyword evidence="3" id="KW-0808">Transferase</keyword>
<feature type="domain" description="Nucleotidyl transferase" evidence="9">
    <location>
        <begin position="7"/>
        <end position="287"/>
    </location>
</feature>
<dbReference type="InterPro" id="IPR051161">
    <property type="entry name" value="Mannose-6P_isomerase_type2"/>
</dbReference>
<dbReference type="GO" id="GO:0005525">
    <property type="term" value="F:GTP binding"/>
    <property type="evidence" value="ECO:0007669"/>
    <property type="project" value="UniProtKB-KW"/>
</dbReference>
<evidence type="ECO:0000256" key="1">
    <source>
        <dbReference type="ARBA" id="ARBA00006115"/>
    </source>
</evidence>
<reference evidence="12" key="2">
    <citation type="submission" date="2020-09" db="EMBL/GenBank/DDBJ databases">
        <authorList>
            <person name="Sun Q."/>
            <person name="Zhou Y."/>
        </authorList>
    </citation>
    <scope>NUCLEOTIDE SEQUENCE</scope>
    <source>
        <strain evidence="12">CGMCC 1.12919</strain>
    </source>
</reference>
<dbReference type="InterPro" id="IPR005835">
    <property type="entry name" value="NTP_transferase_dom"/>
</dbReference>
<keyword evidence="6" id="KW-0342">GTP-binding</keyword>
<dbReference type="EMBL" id="BMGG01000012">
    <property type="protein sequence ID" value="GGC91293.1"/>
    <property type="molecule type" value="Genomic_DNA"/>
</dbReference>
<dbReference type="Proteomes" id="UP000637002">
    <property type="component" value="Unassembled WGS sequence"/>
</dbReference>